<proteinExistence type="predicted"/>
<protein>
    <recommendedName>
        <fullName evidence="4">RRM domain-containing protein</fullName>
    </recommendedName>
</protein>
<dbReference type="InterPro" id="IPR035979">
    <property type="entry name" value="RBD_domain_sf"/>
</dbReference>
<dbReference type="PANTHER" id="PTHR48025:SF1">
    <property type="entry name" value="RRM DOMAIN-CONTAINING PROTEIN"/>
    <property type="match status" value="1"/>
</dbReference>
<name>A0A2T9YI81_9FUNG</name>
<evidence type="ECO:0000256" key="2">
    <source>
        <dbReference type="PROSITE-ProRule" id="PRU00176"/>
    </source>
</evidence>
<dbReference type="SUPFAM" id="SSF54928">
    <property type="entry name" value="RNA-binding domain, RBD"/>
    <property type="match status" value="2"/>
</dbReference>
<dbReference type="PANTHER" id="PTHR48025">
    <property type="entry name" value="OS02G0815200 PROTEIN"/>
    <property type="match status" value="1"/>
</dbReference>
<dbReference type="InterPro" id="IPR050502">
    <property type="entry name" value="Euk_RNA-bind_prot"/>
</dbReference>
<accession>A0A2T9YI81</accession>
<dbReference type="STRING" id="133385.A0A2T9YI81"/>
<organism evidence="5 6">
    <name type="scientific">Smittium simulii</name>
    <dbReference type="NCBI Taxonomy" id="133385"/>
    <lineage>
        <taxon>Eukaryota</taxon>
        <taxon>Fungi</taxon>
        <taxon>Fungi incertae sedis</taxon>
        <taxon>Zoopagomycota</taxon>
        <taxon>Kickxellomycotina</taxon>
        <taxon>Harpellomycetes</taxon>
        <taxon>Harpellales</taxon>
        <taxon>Legeriomycetaceae</taxon>
        <taxon>Smittium</taxon>
    </lineage>
</organism>
<evidence type="ECO:0000313" key="5">
    <source>
        <dbReference type="EMBL" id="PVU92015.1"/>
    </source>
</evidence>
<dbReference type="CDD" id="cd00590">
    <property type="entry name" value="RRM_SF"/>
    <property type="match status" value="2"/>
</dbReference>
<comment type="caution">
    <text evidence="5">The sequence shown here is derived from an EMBL/GenBank/DDBJ whole genome shotgun (WGS) entry which is preliminary data.</text>
</comment>
<dbReference type="GO" id="GO:0005634">
    <property type="term" value="C:nucleus"/>
    <property type="evidence" value="ECO:0007669"/>
    <property type="project" value="TreeGrafter"/>
</dbReference>
<evidence type="ECO:0000256" key="1">
    <source>
        <dbReference type="ARBA" id="ARBA00022884"/>
    </source>
</evidence>
<evidence type="ECO:0000256" key="3">
    <source>
        <dbReference type="SAM" id="MobiDB-lite"/>
    </source>
</evidence>
<evidence type="ECO:0000259" key="4">
    <source>
        <dbReference type="PROSITE" id="PS50102"/>
    </source>
</evidence>
<dbReference type="InterPro" id="IPR000504">
    <property type="entry name" value="RRM_dom"/>
</dbReference>
<feature type="compositionally biased region" description="Basic and acidic residues" evidence="3">
    <location>
        <begin position="117"/>
        <end position="127"/>
    </location>
</feature>
<feature type="domain" description="RRM" evidence="4">
    <location>
        <begin position="20"/>
        <end position="96"/>
    </location>
</feature>
<dbReference type="GO" id="GO:0003729">
    <property type="term" value="F:mRNA binding"/>
    <property type="evidence" value="ECO:0007669"/>
    <property type="project" value="TreeGrafter"/>
</dbReference>
<dbReference type="EMBL" id="MBFR01000178">
    <property type="protein sequence ID" value="PVU92015.1"/>
    <property type="molecule type" value="Genomic_DNA"/>
</dbReference>
<feature type="region of interest" description="Disordered" evidence="3">
    <location>
        <begin position="102"/>
        <end position="147"/>
    </location>
</feature>
<dbReference type="SMART" id="SM00360">
    <property type="entry name" value="RRM"/>
    <property type="match status" value="2"/>
</dbReference>
<dbReference type="Pfam" id="PF00076">
    <property type="entry name" value="RRM_1"/>
    <property type="match status" value="2"/>
</dbReference>
<dbReference type="OrthoDB" id="439808at2759"/>
<evidence type="ECO:0000313" key="6">
    <source>
        <dbReference type="Proteomes" id="UP000245383"/>
    </source>
</evidence>
<sequence length="248" mass="27869">MTSEVTSSQNAEAPIYNNDQKVFVGNLSFSTTDQTLTEEFNKVAKVKDAHVVTRGRRSLGYGFVVFEEDVNVDSAINSLKSLTIGGREINIEAARTIAKTEKVSSRFNARPKKPVNKSKDAYFKENSEEPDNGSRTGPRRFRGASRFARPQRRADAALSDTVIFVSNLPFSVKDEDLKELFKDFKIAEARVAVRTLFNKSTRSKGFGFVTFESHEEQTRALDNFAANPISINDRQLTLKRSFELLLVQ</sequence>
<dbReference type="InterPro" id="IPR012677">
    <property type="entry name" value="Nucleotide-bd_a/b_plait_sf"/>
</dbReference>
<keyword evidence="6" id="KW-1185">Reference proteome</keyword>
<dbReference type="AlphaFoldDB" id="A0A2T9YI81"/>
<dbReference type="PROSITE" id="PS50102">
    <property type="entry name" value="RRM"/>
    <property type="match status" value="2"/>
</dbReference>
<reference evidence="5 6" key="1">
    <citation type="journal article" date="2018" name="MBio">
        <title>Comparative Genomics Reveals the Core Gene Toolbox for the Fungus-Insect Symbiosis.</title>
        <authorList>
            <person name="Wang Y."/>
            <person name="Stata M."/>
            <person name="Wang W."/>
            <person name="Stajich J.E."/>
            <person name="White M.M."/>
            <person name="Moncalvo J.M."/>
        </authorList>
    </citation>
    <scope>NUCLEOTIDE SEQUENCE [LARGE SCALE GENOMIC DNA]</scope>
    <source>
        <strain evidence="5 6">SWE-8-4</strain>
    </source>
</reference>
<dbReference type="Proteomes" id="UP000245383">
    <property type="component" value="Unassembled WGS sequence"/>
</dbReference>
<feature type="domain" description="RRM" evidence="4">
    <location>
        <begin position="161"/>
        <end position="243"/>
    </location>
</feature>
<keyword evidence="1 2" id="KW-0694">RNA-binding</keyword>
<dbReference type="Gene3D" id="3.30.70.330">
    <property type="match status" value="2"/>
</dbReference>
<gene>
    <name evidence="5" type="ORF">BB561_004081</name>
</gene>